<evidence type="ECO:0000256" key="3">
    <source>
        <dbReference type="ARBA" id="ARBA00015084"/>
    </source>
</evidence>
<dbReference type="InterPro" id="IPR011842">
    <property type="entry name" value="PQQ_synth_PqqB"/>
</dbReference>
<evidence type="ECO:0000256" key="6">
    <source>
        <dbReference type="HAMAP-Rule" id="MF_00653"/>
    </source>
</evidence>
<evidence type="ECO:0000256" key="2">
    <source>
        <dbReference type="ARBA" id="ARBA00008481"/>
    </source>
</evidence>
<keyword evidence="9" id="KW-1185">Reference proteome</keyword>
<name>A0A5C4MRN7_9RHOB</name>
<evidence type="ECO:0000313" key="8">
    <source>
        <dbReference type="EMBL" id="TNC47005.1"/>
    </source>
</evidence>
<dbReference type="InterPro" id="IPR001279">
    <property type="entry name" value="Metallo-B-lactamas"/>
</dbReference>
<dbReference type="HAMAP" id="MF_00653">
    <property type="entry name" value="PQQ_syn_PqqB"/>
    <property type="match status" value="1"/>
</dbReference>
<dbReference type="AlphaFoldDB" id="A0A5C4MRN7"/>
<evidence type="ECO:0000256" key="4">
    <source>
        <dbReference type="ARBA" id="ARBA00022448"/>
    </source>
</evidence>
<comment type="caution">
    <text evidence="8">The sequence shown here is derived from an EMBL/GenBank/DDBJ whole genome shotgun (WGS) entry which is preliminary data.</text>
</comment>
<dbReference type="Pfam" id="PF12706">
    <property type="entry name" value="Lactamase_B_2"/>
    <property type="match status" value="1"/>
</dbReference>
<evidence type="ECO:0000256" key="5">
    <source>
        <dbReference type="ARBA" id="ARBA00022905"/>
    </source>
</evidence>
<comment type="similarity">
    <text evidence="2 6">Belongs to the PqqB family.</text>
</comment>
<dbReference type="Gene3D" id="3.60.15.10">
    <property type="entry name" value="Ribonuclease Z/Hydroxyacylglutathione hydrolase-like"/>
    <property type="match status" value="1"/>
</dbReference>
<sequence length="300" mass="31423">MLTAIVLGVAAGGGVPQWNCNCGICQDARRDPAMQSGQASLAVSADGRNWFLVNASPDLRAQVIATPELHPDPAHLRHTPIAGVVLTNGEVDAVAGLLSMREGSPFGLWAAPKVLDTLAANPIFGVLPPDRVPRRPLNLNEAVDLPLPDGSPSGLTVEAFDVPGKVAWYLEGTAPASGDTIGLTFRAGGQTIHVVTACAGVTPELAERLRGADTVFFDGTLWTDDEMIRAGLGQKTGQRMGHLSMSGPDGSMAALGSLGIRRKVFVHVNNSNPVLRPNSPERQAVEAAGWIIPQPGSRFA</sequence>
<gene>
    <name evidence="6 8" type="primary">pqqB</name>
    <name evidence="8" type="ORF">FHG66_17595</name>
</gene>
<reference evidence="8 9" key="1">
    <citation type="submission" date="2019-06" db="EMBL/GenBank/DDBJ databases">
        <title>YIM 131921 draft genome.</title>
        <authorList>
            <person name="Jiang L."/>
        </authorList>
    </citation>
    <scope>NUCLEOTIDE SEQUENCE [LARGE SCALE GENOMIC DNA]</scope>
    <source>
        <strain evidence="8 9">YIM 131921</strain>
    </source>
</reference>
<accession>A0A5C4MRN7</accession>
<dbReference type="UniPathway" id="UPA00539"/>
<dbReference type="Proteomes" id="UP000305887">
    <property type="component" value="Unassembled WGS sequence"/>
</dbReference>
<dbReference type="GO" id="GO:0018189">
    <property type="term" value="P:pyrroloquinoline quinone biosynthetic process"/>
    <property type="evidence" value="ECO:0007669"/>
    <property type="project" value="UniProtKB-UniRule"/>
</dbReference>
<evidence type="ECO:0000259" key="7">
    <source>
        <dbReference type="Pfam" id="PF12706"/>
    </source>
</evidence>
<evidence type="ECO:0000256" key="1">
    <source>
        <dbReference type="ARBA" id="ARBA00004886"/>
    </source>
</evidence>
<dbReference type="SUPFAM" id="SSF56281">
    <property type="entry name" value="Metallo-hydrolase/oxidoreductase"/>
    <property type="match status" value="1"/>
</dbReference>
<feature type="domain" description="Metallo-beta-lactamase" evidence="7">
    <location>
        <begin position="49"/>
        <end position="267"/>
    </location>
</feature>
<keyword evidence="5 6" id="KW-0884">PQQ biosynthesis</keyword>
<evidence type="ECO:0000313" key="9">
    <source>
        <dbReference type="Proteomes" id="UP000305887"/>
    </source>
</evidence>
<dbReference type="OrthoDB" id="9778305at2"/>
<dbReference type="InterPro" id="IPR036866">
    <property type="entry name" value="RibonucZ/Hydroxyglut_hydro"/>
</dbReference>
<dbReference type="EMBL" id="VDFU01000029">
    <property type="protein sequence ID" value="TNC47005.1"/>
    <property type="molecule type" value="Genomic_DNA"/>
</dbReference>
<comment type="function">
    <text evidence="6">May be involved in the transport of PQQ or its precursor to the periplasm.</text>
</comment>
<organism evidence="8 9">
    <name type="scientific">Rubellimicrobium rubrum</name>
    <dbReference type="NCBI Taxonomy" id="2585369"/>
    <lineage>
        <taxon>Bacteria</taxon>
        <taxon>Pseudomonadati</taxon>
        <taxon>Pseudomonadota</taxon>
        <taxon>Alphaproteobacteria</taxon>
        <taxon>Rhodobacterales</taxon>
        <taxon>Roseobacteraceae</taxon>
        <taxon>Rubellimicrobium</taxon>
    </lineage>
</organism>
<dbReference type="NCBIfam" id="TIGR02108">
    <property type="entry name" value="PQQ_syn_pqqB"/>
    <property type="match status" value="1"/>
</dbReference>
<protein>
    <recommendedName>
        <fullName evidence="3 6">Coenzyme PQQ synthesis protein B</fullName>
    </recommendedName>
    <alternativeName>
        <fullName evidence="6">Pyrroloquinoline quinone biosynthesis protein B</fullName>
    </alternativeName>
</protein>
<dbReference type="RefSeq" id="WP_139078356.1">
    <property type="nucleotide sequence ID" value="NZ_VDFU01000029.1"/>
</dbReference>
<proteinExistence type="inferred from homology"/>
<comment type="pathway">
    <text evidence="1 6">Cofactor biosynthesis; pyrroloquinoline quinone biosynthesis.</text>
</comment>
<keyword evidence="4 6" id="KW-0813">Transport</keyword>